<reference evidence="2 3" key="1">
    <citation type="submission" date="2015-01" db="EMBL/GenBank/DDBJ databases">
        <title>The Genome Sequence of Ochroconis gallopava CBS43764.</title>
        <authorList>
            <consortium name="The Broad Institute Genomics Platform"/>
            <person name="Cuomo C."/>
            <person name="de Hoog S."/>
            <person name="Gorbushina A."/>
            <person name="Stielow B."/>
            <person name="Teixiera M."/>
            <person name="Abouelleil A."/>
            <person name="Chapman S.B."/>
            <person name="Priest M."/>
            <person name="Young S.K."/>
            <person name="Wortman J."/>
            <person name="Nusbaum C."/>
            <person name="Birren B."/>
        </authorList>
    </citation>
    <scope>NUCLEOTIDE SEQUENCE [LARGE SCALE GENOMIC DNA]</scope>
    <source>
        <strain evidence="2 3">CBS 43764</strain>
    </source>
</reference>
<dbReference type="InParanoid" id="A0A0D1Z3G7"/>
<accession>A0A0D1Z3G7</accession>
<gene>
    <name evidence="2" type="ORF">PV09_01449</name>
</gene>
<evidence type="ECO:0000313" key="2">
    <source>
        <dbReference type="EMBL" id="KIW07482.1"/>
    </source>
</evidence>
<evidence type="ECO:0000313" key="3">
    <source>
        <dbReference type="Proteomes" id="UP000053259"/>
    </source>
</evidence>
<feature type="compositionally biased region" description="Basic and acidic residues" evidence="1">
    <location>
        <begin position="44"/>
        <end position="55"/>
    </location>
</feature>
<feature type="region of interest" description="Disordered" evidence="1">
    <location>
        <begin position="1"/>
        <end position="28"/>
    </location>
</feature>
<evidence type="ECO:0000256" key="1">
    <source>
        <dbReference type="SAM" id="MobiDB-lite"/>
    </source>
</evidence>
<proteinExistence type="predicted"/>
<keyword evidence="3" id="KW-1185">Reference proteome</keyword>
<feature type="compositionally biased region" description="Polar residues" evidence="1">
    <location>
        <begin position="73"/>
        <end position="89"/>
    </location>
</feature>
<feature type="region of interest" description="Disordered" evidence="1">
    <location>
        <begin position="120"/>
        <end position="216"/>
    </location>
</feature>
<feature type="compositionally biased region" description="Basic and acidic residues" evidence="1">
    <location>
        <begin position="176"/>
        <end position="203"/>
    </location>
</feature>
<dbReference type="Proteomes" id="UP000053259">
    <property type="component" value="Unassembled WGS sequence"/>
</dbReference>
<feature type="region of interest" description="Disordered" evidence="1">
    <location>
        <begin position="44"/>
        <end position="89"/>
    </location>
</feature>
<dbReference type="HOGENOM" id="CLU_1278494_0_0_1"/>
<name>A0A0D1Z3G7_9PEZI</name>
<protein>
    <submittedName>
        <fullName evidence="2">Uncharacterized protein</fullName>
    </submittedName>
</protein>
<dbReference type="GeneID" id="27309422"/>
<feature type="compositionally biased region" description="Polar residues" evidence="1">
    <location>
        <begin position="19"/>
        <end position="28"/>
    </location>
</feature>
<dbReference type="RefSeq" id="XP_016217351.1">
    <property type="nucleotide sequence ID" value="XM_016354339.1"/>
</dbReference>
<organism evidence="2 3">
    <name type="scientific">Verruconis gallopava</name>
    <dbReference type="NCBI Taxonomy" id="253628"/>
    <lineage>
        <taxon>Eukaryota</taxon>
        <taxon>Fungi</taxon>
        <taxon>Dikarya</taxon>
        <taxon>Ascomycota</taxon>
        <taxon>Pezizomycotina</taxon>
        <taxon>Dothideomycetes</taxon>
        <taxon>Pleosporomycetidae</taxon>
        <taxon>Venturiales</taxon>
        <taxon>Sympoventuriaceae</taxon>
        <taxon>Verruconis</taxon>
    </lineage>
</organism>
<sequence>MAKKGKKAKAAAAAAAAATQQVAPITTTAADIDQQLRRNRELFDKTHPEAVHGLEKSGSSSFSLPSSPVIKASPSTQPSPALSASATQAADENFKPLSLPPLNISEVLVPGIVPDIDWSVFDAQPNRGKRRAKVKVVAPRLENSSLEPSSSVETAEPAQSQSEEKPQVFEENPEAPEEKLEVPEEKPQFFEENPDAREEKLEVPQENLEAPEEKSS</sequence>
<feature type="compositionally biased region" description="Low complexity" evidence="1">
    <location>
        <begin position="57"/>
        <end position="67"/>
    </location>
</feature>
<dbReference type="EMBL" id="KN847532">
    <property type="protein sequence ID" value="KIW07482.1"/>
    <property type="molecule type" value="Genomic_DNA"/>
</dbReference>
<dbReference type="VEuPathDB" id="FungiDB:PV09_01449"/>
<dbReference type="AlphaFoldDB" id="A0A0D1Z3G7"/>
<feature type="compositionally biased region" description="Polar residues" evidence="1">
    <location>
        <begin position="142"/>
        <end position="161"/>
    </location>
</feature>